<dbReference type="AlphaFoldDB" id="A0A919VFB7"/>
<keyword evidence="2" id="KW-1185">Reference proteome</keyword>
<dbReference type="RefSeq" id="WP_212902115.1">
    <property type="nucleotide sequence ID" value="NZ_BOPZ01000001.1"/>
</dbReference>
<accession>A0A919VFB7</accession>
<name>A0A919VFB7_9CLOT</name>
<sequence length="102" mass="11925">MNDLKLYRCTIIDENHKYFLGQDVFKNKFHIAKNEATKKYKVGTNDSFYAKSVREGIIFKKEVLHPITSVEYEKIVSKKSNSIIDKKVIEKLKNINPSNEND</sequence>
<proteinExistence type="predicted"/>
<dbReference type="EMBL" id="BOPZ01000001">
    <property type="protein sequence ID" value="GIM27346.1"/>
    <property type="molecule type" value="Genomic_DNA"/>
</dbReference>
<dbReference type="Proteomes" id="UP000679179">
    <property type="component" value="Unassembled WGS sequence"/>
</dbReference>
<reference evidence="1" key="1">
    <citation type="submission" date="2021-03" db="EMBL/GenBank/DDBJ databases">
        <title>Taxonomic study of Clostridium polyendosporum from meadow-gley soil under rice.</title>
        <authorList>
            <person name="Kobayashi H."/>
            <person name="Tanizawa Y."/>
            <person name="Yagura M."/>
        </authorList>
    </citation>
    <scope>NUCLEOTIDE SEQUENCE</scope>
    <source>
        <strain evidence="1">JCM 30710</strain>
    </source>
</reference>
<organism evidence="1 2">
    <name type="scientific">Clostridium polyendosporum</name>
    <dbReference type="NCBI Taxonomy" id="69208"/>
    <lineage>
        <taxon>Bacteria</taxon>
        <taxon>Bacillati</taxon>
        <taxon>Bacillota</taxon>
        <taxon>Clostridia</taxon>
        <taxon>Eubacteriales</taxon>
        <taxon>Clostridiaceae</taxon>
        <taxon>Clostridium</taxon>
    </lineage>
</organism>
<comment type="caution">
    <text evidence="1">The sequence shown here is derived from an EMBL/GenBank/DDBJ whole genome shotgun (WGS) entry which is preliminary data.</text>
</comment>
<gene>
    <name evidence="1" type="ORF">CPJCM30710_00120</name>
</gene>
<protein>
    <submittedName>
        <fullName evidence="1">Uncharacterized protein</fullName>
    </submittedName>
</protein>
<evidence type="ECO:0000313" key="2">
    <source>
        <dbReference type="Proteomes" id="UP000679179"/>
    </source>
</evidence>
<evidence type="ECO:0000313" key="1">
    <source>
        <dbReference type="EMBL" id="GIM27346.1"/>
    </source>
</evidence>